<evidence type="ECO:0000313" key="2">
    <source>
        <dbReference type="EMBL" id="BDI03583.1"/>
    </source>
</evidence>
<evidence type="ECO:0000313" key="3">
    <source>
        <dbReference type="Proteomes" id="UP001057498"/>
    </source>
</evidence>
<feature type="region of interest" description="Disordered" evidence="1">
    <location>
        <begin position="48"/>
        <end position="91"/>
    </location>
</feature>
<feature type="compositionally biased region" description="Polar residues" evidence="1">
    <location>
        <begin position="77"/>
        <end position="91"/>
    </location>
</feature>
<organism evidence="2 3">
    <name type="scientific">Sphaerotilus microaerophilus</name>
    <dbReference type="NCBI Taxonomy" id="2914710"/>
    <lineage>
        <taxon>Bacteria</taxon>
        <taxon>Pseudomonadati</taxon>
        <taxon>Pseudomonadota</taxon>
        <taxon>Betaproteobacteria</taxon>
        <taxon>Burkholderiales</taxon>
        <taxon>Sphaerotilaceae</taxon>
        <taxon>Sphaerotilus</taxon>
    </lineage>
</organism>
<evidence type="ECO:0000256" key="1">
    <source>
        <dbReference type="SAM" id="MobiDB-lite"/>
    </source>
</evidence>
<sequence>MGLSAKLPGTLAGGRGAGAGALTAAGAATAAGEPDRCAWGAAAHPSKAAAARASAQRARRRGSTAAAWEERGIGAFNTASSQSGRSLRTCE</sequence>
<proteinExistence type="predicted"/>
<protein>
    <submittedName>
        <fullName evidence="2">Uncharacterized protein</fullName>
    </submittedName>
</protein>
<reference evidence="2" key="1">
    <citation type="submission" date="2022-04" db="EMBL/GenBank/DDBJ databases">
        <title>Whole genome sequence of Sphaerotilus sp. FB-5.</title>
        <authorList>
            <person name="Takeda M."/>
            <person name="Narihara S."/>
            <person name="Akimoto M."/>
            <person name="Akimoto R."/>
            <person name="Nishiyashiki S."/>
            <person name="Murakami T."/>
        </authorList>
    </citation>
    <scope>NUCLEOTIDE SEQUENCE</scope>
    <source>
        <strain evidence="2">FB-5</strain>
    </source>
</reference>
<dbReference type="EMBL" id="AP025730">
    <property type="protein sequence ID" value="BDI03583.1"/>
    <property type="molecule type" value="Genomic_DNA"/>
</dbReference>
<name>A0ABM7YHC8_9BURK</name>
<keyword evidence="3" id="KW-1185">Reference proteome</keyword>
<dbReference type="Proteomes" id="UP001057498">
    <property type="component" value="Chromosome"/>
</dbReference>
<accession>A0ABM7YHC8</accession>
<gene>
    <name evidence="2" type="ORF">CATMQ487_05530</name>
</gene>